<name>A0ABX3A165_9GAMM</name>
<dbReference type="SUPFAM" id="SSF55729">
    <property type="entry name" value="Acyl-CoA N-acyltransferases (Nat)"/>
    <property type="match status" value="1"/>
</dbReference>
<dbReference type="PANTHER" id="PTHR43610:SF1">
    <property type="entry name" value="N-ACETYLTRANSFERASE DOMAIN-CONTAINING PROTEIN"/>
    <property type="match status" value="1"/>
</dbReference>
<keyword evidence="3" id="KW-1185">Reference proteome</keyword>
<dbReference type="PANTHER" id="PTHR43610">
    <property type="entry name" value="BLL6696 PROTEIN"/>
    <property type="match status" value="1"/>
</dbReference>
<accession>A0ABX3A165</accession>
<sequence>MIDKMKIPLDTHNLQGSSISLEKLDNTHRKELKSIALEPSHWTYFPYSITAESFDDWFNKALEKTYSGTEACMVVRANHSGNLVGSSRFYEVDLAASRLSIGHTFYSPEARGTITNPECKLLMLTHAFETLQLERVEFKADSRNVRSLAALKKLGATKEGTLRKHMTLANGYTRDSVVFSILKTEWFNTVKVNLLTRIEK</sequence>
<organism evidence="2 3">
    <name type="scientific">Piscirickettsia litoralis</name>
    <dbReference type="NCBI Taxonomy" id="1891921"/>
    <lineage>
        <taxon>Bacteria</taxon>
        <taxon>Pseudomonadati</taxon>
        <taxon>Pseudomonadota</taxon>
        <taxon>Gammaproteobacteria</taxon>
        <taxon>Thiotrichales</taxon>
        <taxon>Piscirickettsiaceae</taxon>
        <taxon>Piscirickettsia</taxon>
    </lineage>
</organism>
<comment type="caution">
    <text evidence="2">The sequence shown here is derived from an EMBL/GenBank/DDBJ whole genome shotgun (WGS) entry which is preliminary data.</text>
</comment>
<dbReference type="InterPro" id="IPR016181">
    <property type="entry name" value="Acyl_CoA_acyltransferase"/>
</dbReference>
<proteinExistence type="predicted"/>
<reference evidence="2 3" key="1">
    <citation type="submission" date="2016-08" db="EMBL/GenBank/DDBJ databases">
        <title>Draft genome sequence of Candidatus Piscirickettsia litoralis, from seawater.</title>
        <authorList>
            <person name="Wan X."/>
            <person name="Lee A.J."/>
            <person name="Hou S."/>
            <person name="Donachie S.P."/>
        </authorList>
    </citation>
    <scope>NUCLEOTIDE SEQUENCE [LARGE SCALE GENOMIC DNA]</scope>
    <source>
        <strain evidence="2 3">Y2</strain>
    </source>
</reference>
<evidence type="ECO:0000259" key="1">
    <source>
        <dbReference type="Pfam" id="PF13302"/>
    </source>
</evidence>
<feature type="domain" description="N-acetyltransferase" evidence="1">
    <location>
        <begin position="21"/>
        <end position="157"/>
    </location>
</feature>
<dbReference type="EMBL" id="MDTU01000001">
    <property type="protein sequence ID" value="ODN42611.1"/>
    <property type="molecule type" value="Genomic_DNA"/>
</dbReference>
<dbReference type="InterPro" id="IPR000182">
    <property type="entry name" value="GNAT_dom"/>
</dbReference>
<evidence type="ECO:0000313" key="2">
    <source>
        <dbReference type="EMBL" id="ODN42611.1"/>
    </source>
</evidence>
<dbReference type="Proteomes" id="UP000094329">
    <property type="component" value="Unassembled WGS sequence"/>
</dbReference>
<dbReference type="Gene3D" id="3.40.630.30">
    <property type="match status" value="1"/>
</dbReference>
<dbReference type="Pfam" id="PF13302">
    <property type="entry name" value="Acetyltransf_3"/>
    <property type="match status" value="1"/>
</dbReference>
<evidence type="ECO:0000313" key="3">
    <source>
        <dbReference type="Proteomes" id="UP000094329"/>
    </source>
</evidence>
<protein>
    <recommendedName>
        <fullName evidence="1">N-acetyltransferase domain-containing protein</fullName>
    </recommendedName>
</protein>
<gene>
    <name evidence="2" type="ORF">BGC07_06320</name>
</gene>